<dbReference type="InterPro" id="IPR036661">
    <property type="entry name" value="Luciferase-like_sf"/>
</dbReference>
<organism evidence="6 7">
    <name type="scientific">Microbacterium mangrovi</name>
    <dbReference type="NCBI Taxonomy" id="1348253"/>
    <lineage>
        <taxon>Bacteria</taxon>
        <taxon>Bacillati</taxon>
        <taxon>Actinomycetota</taxon>
        <taxon>Actinomycetes</taxon>
        <taxon>Micrococcales</taxon>
        <taxon>Microbacteriaceae</taxon>
        <taxon>Microbacterium</taxon>
    </lineage>
</organism>
<dbReference type="AlphaFoldDB" id="A0A0B2A8L7"/>
<proteinExistence type="predicted"/>
<keyword evidence="2" id="KW-0288">FMN</keyword>
<evidence type="ECO:0000256" key="4">
    <source>
        <dbReference type="ARBA" id="ARBA00023033"/>
    </source>
</evidence>
<evidence type="ECO:0000256" key="3">
    <source>
        <dbReference type="ARBA" id="ARBA00023002"/>
    </source>
</evidence>
<evidence type="ECO:0000256" key="1">
    <source>
        <dbReference type="ARBA" id="ARBA00022630"/>
    </source>
</evidence>
<evidence type="ECO:0000256" key="2">
    <source>
        <dbReference type="ARBA" id="ARBA00022643"/>
    </source>
</evidence>
<dbReference type="GO" id="GO:0016705">
    <property type="term" value="F:oxidoreductase activity, acting on paired donors, with incorporation or reduction of molecular oxygen"/>
    <property type="evidence" value="ECO:0007669"/>
    <property type="project" value="InterPro"/>
</dbReference>
<dbReference type="InterPro" id="IPR051260">
    <property type="entry name" value="Diverse_substr_monoxygenases"/>
</dbReference>
<name>A0A0B2A8L7_9MICO</name>
<reference evidence="6 7" key="1">
    <citation type="submission" date="2014-11" db="EMBL/GenBank/DDBJ databases">
        <title>Genome sequence of Microbacterium mangrovi MUSC 115(T).</title>
        <authorList>
            <person name="Lee L.-H."/>
        </authorList>
    </citation>
    <scope>NUCLEOTIDE SEQUENCE [LARGE SCALE GENOMIC DNA]</scope>
    <source>
        <strain evidence="6 7">MUSC 115</strain>
    </source>
</reference>
<dbReference type="Pfam" id="PF00296">
    <property type="entry name" value="Bac_luciferase"/>
    <property type="match status" value="1"/>
</dbReference>
<dbReference type="InterPro" id="IPR011251">
    <property type="entry name" value="Luciferase-like_dom"/>
</dbReference>
<dbReference type="PANTHER" id="PTHR30011">
    <property type="entry name" value="ALKANESULFONATE MONOOXYGENASE-RELATED"/>
    <property type="match status" value="1"/>
</dbReference>
<evidence type="ECO:0000313" key="6">
    <source>
        <dbReference type="EMBL" id="KHK99888.1"/>
    </source>
</evidence>
<keyword evidence="3" id="KW-0560">Oxidoreductase</keyword>
<dbReference type="STRING" id="1348253.LK09_00700"/>
<keyword evidence="1" id="KW-0285">Flavoprotein</keyword>
<feature type="domain" description="Luciferase-like" evidence="5">
    <location>
        <begin position="39"/>
        <end position="216"/>
    </location>
</feature>
<evidence type="ECO:0000259" key="5">
    <source>
        <dbReference type="Pfam" id="PF00296"/>
    </source>
</evidence>
<dbReference type="PANTHER" id="PTHR30011:SF16">
    <property type="entry name" value="C2H2 FINGER DOMAIN TRANSCRIPTION FACTOR (EUROFUNG)-RELATED"/>
    <property type="match status" value="1"/>
</dbReference>
<evidence type="ECO:0000313" key="7">
    <source>
        <dbReference type="Proteomes" id="UP000031030"/>
    </source>
</evidence>
<sequence length="358" mass="37852">MTSHPFAIVVDLDGDGAHPAASVAASHSASAAERVRRIAAALGRRAVAAERAGFTAVTFDDPPVPVGAPGSIDAVQRAAFAAPLTSAIGLIPVVQSVYAEPFHLATQLASLDLASGGRAGWIVGADPDVAIAARYGREPVTATVARRDAADTVEASRVLWDTWEDDAVVRDTDTWRYLDRDRVHYADFTGRDWSVKGPSIVPRPPQGQLPIAADASEASPAGTDITLVQRTRTVDAVRDAGAQRVWLELEVVLDRAGRAASDRLATLDAHELWVPRAERYVGDAEGLVALLTRLTGVVDGVRVRPAEIDVDADELGRAVIPALRRAGVFRSPTAGDTLRTSLGLPVAVNRNTREAVPA</sequence>
<dbReference type="Proteomes" id="UP000031030">
    <property type="component" value="Unassembled WGS sequence"/>
</dbReference>
<dbReference type="Gene3D" id="3.20.20.30">
    <property type="entry name" value="Luciferase-like domain"/>
    <property type="match status" value="2"/>
</dbReference>
<dbReference type="EMBL" id="JTDK01000001">
    <property type="protein sequence ID" value="KHK99888.1"/>
    <property type="molecule type" value="Genomic_DNA"/>
</dbReference>
<gene>
    <name evidence="6" type="ORF">LK09_00700</name>
</gene>
<keyword evidence="4" id="KW-0503">Monooxygenase</keyword>
<dbReference type="RefSeq" id="WP_039394285.1">
    <property type="nucleotide sequence ID" value="NZ_JTDK01000001.1"/>
</dbReference>
<comment type="caution">
    <text evidence="6">The sequence shown here is derived from an EMBL/GenBank/DDBJ whole genome shotgun (WGS) entry which is preliminary data.</text>
</comment>
<protein>
    <recommendedName>
        <fullName evidence="5">Luciferase-like domain-containing protein</fullName>
    </recommendedName>
</protein>
<dbReference type="SUPFAM" id="SSF51679">
    <property type="entry name" value="Bacterial luciferase-like"/>
    <property type="match status" value="1"/>
</dbReference>
<dbReference type="GO" id="GO:0004497">
    <property type="term" value="F:monooxygenase activity"/>
    <property type="evidence" value="ECO:0007669"/>
    <property type="project" value="UniProtKB-KW"/>
</dbReference>
<accession>A0A0B2A8L7</accession>
<keyword evidence="7" id="KW-1185">Reference proteome</keyword>